<keyword evidence="9" id="KW-1185">Reference proteome</keyword>
<keyword evidence="4" id="KW-0472">Membrane</keyword>
<dbReference type="HOGENOM" id="CLU_067080_0_1_4"/>
<accession>E7RVT5</accession>
<keyword evidence="3 7" id="KW-0732">Signal</keyword>
<dbReference type="InterPro" id="IPR006311">
    <property type="entry name" value="TAT_signal"/>
</dbReference>
<dbReference type="EMBL" id="AEQP01000003">
    <property type="protein sequence ID" value="EFV95418.1"/>
    <property type="molecule type" value="Genomic_DNA"/>
</dbReference>
<proteinExistence type="inferred from homology"/>
<comment type="similarity">
    <text evidence="2">Belongs to the NlpA lipoprotein family.</text>
</comment>
<evidence type="ECO:0000256" key="2">
    <source>
        <dbReference type="ARBA" id="ARBA00008973"/>
    </source>
</evidence>
<reference evidence="8 9" key="1">
    <citation type="submission" date="2010-12" db="EMBL/GenBank/DDBJ databases">
        <authorList>
            <person name="Muzny D."/>
            <person name="Qin X."/>
            <person name="Deng J."/>
            <person name="Jiang H."/>
            <person name="Liu Y."/>
            <person name="Qu J."/>
            <person name="Song X.-Z."/>
            <person name="Zhang L."/>
            <person name="Thornton R."/>
            <person name="Coyle M."/>
            <person name="Francisco L."/>
            <person name="Jackson L."/>
            <person name="Javaid M."/>
            <person name="Korchina V."/>
            <person name="Kovar C."/>
            <person name="Mata R."/>
            <person name="Mathew T."/>
            <person name="Ngo R."/>
            <person name="Nguyen L."/>
            <person name="Nguyen N."/>
            <person name="Okwuonu G."/>
            <person name="Ongeri F."/>
            <person name="Pham C."/>
            <person name="Simmons D."/>
            <person name="Wilczek-Boney K."/>
            <person name="Hale W."/>
            <person name="Jakkamsetti A."/>
            <person name="Pham P."/>
            <person name="Ruth R."/>
            <person name="San Lucas F."/>
            <person name="Warren J."/>
            <person name="Zhang J."/>
            <person name="Zhao Z."/>
            <person name="Zhou C."/>
            <person name="Zhu D."/>
            <person name="Lee S."/>
            <person name="Bess C."/>
            <person name="Blankenburg K."/>
            <person name="Forbes L."/>
            <person name="Fu Q."/>
            <person name="Gubbala S."/>
            <person name="Hirani K."/>
            <person name="Jayaseelan J.C."/>
            <person name="Lara F."/>
            <person name="Munidasa M."/>
            <person name="Palculict T."/>
            <person name="Patil S."/>
            <person name="Pu L.-L."/>
            <person name="Saada N."/>
            <person name="Tang L."/>
            <person name="Weissenberger G."/>
            <person name="Zhu Y."/>
            <person name="Hemphill L."/>
            <person name="Shang Y."/>
            <person name="Youmans B."/>
            <person name="Ayvaz T."/>
            <person name="Ross M."/>
            <person name="Santibanez J."/>
            <person name="Aqrawi P."/>
            <person name="Gross S."/>
            <person name="Joshi V."/>
            <person name="Fowler G."/>
            <person name="Nazareth L."/>
            <person name="Reid J."/>
            <person name="Worley K."/>
            <person name="Petrosino J."/>
            <person name="Highlander S."/>
            <person name="Gibbs R."/>
        </authorList>
    </citation>
    <scope>NUCLEOTIDE SEQUENCE [LARGE SCALE GENOMIC DNA]</scope>
    <source>
        <strain evidence="8 9">ATCC 51599</strain>
    </source>
</reference>
<sequence>MHTPSRRRFVGAALSAVIASATLLLPIGHAQAADPAHTHLVLGATAGYNYDVLKKAVVPQLEKDGYTVKLIEFNDYIQPNLALAEGSLDANLFQHITYLKRFAEDRKLDLVALVPSTTAPMGIYSERVGKFSDVKEGDSVTLPNDPANLARALQLLAQQGLITLKDGIDPLRVGTRDVAKNPRKLRFVPVEAAQLPRTVGDATLAIVPGNYATAAGLDFTRALTLEKPPVAYQQVVAVRQANQNAAWAQDLKKAFRSEAFRQALDQHFPGYVRPEGL</sequence>
<dbReference type="AlphaFoldDB" id="E7RVT5"/>
<evidence type="ECO:0000256" key="3">
    <source>
        <dbReference type="ARBA" id="ARBA00022729"/>
    </source>
</evidence>
<feature type="chain" id="PRO_5003224290" evidence="7">
    <location>
        <begin position="33"/>
        <end position="277"/>
    </location>
</feature>
<dbReference type="PANTHER" id="PTHR30429:SF0">
    <property type="entry name" value="METHIONINE-BINDING LIPOPROTEIN METQ"/>
    <property type="match status" value="1"/>
</dbReference>
<evidence type="ECO:0000256" key="5">
    <source>
        <dbReference type="ARBA" id="ARBA00023139"/>
    </source>
</evidence>
<evidence type="ECO:0000313" key="9">
    <source>
        <dbReference type="Proteomes" id="UP000011021"/>
    </source>
</evidence>
<dbReference type="Gene3D" id="3.40.190.10">
    <property type="entry name" value="Periplasmic binding protein-like II"/>
    <property type="match status" value="2"/>
</dbReference>
<keyword evidence="6 8" id="KW-0449">Lipoprotein</keyword>
<dbReference type="eggNOG" id="COG1464">
    <property type="taxonomic scope" value="Bacteria"/>
</dbReference>
<evidence type="ECO:0000256" key="1">
    <source>
        <dbReference type="ARBA" id="ARBA00004635"/>
    </source>
</evidence>
<dbReference type="Pfam" id="PF03180">
    <property type="entry name" value="Lipoprotein_9"/>
    <property type="match status" value="1"/>
</dbReference>
<dbReference type="RefSeq" id="WP_005673092.1">
    <property type="nucleotide sequence ID" value="NZ_CP146288.1"/>
</dbReference>
<gene>
    <name evidence="8" type="ORF">HMPREF0551_0906</name>
</gene>
<dbReference type="PANTHER" id="PTHR30429">
    <property type="entry name" value="D-METHIONINE-BINDING LIPOPROTEIN METQ"/>
    <property type="match status" value="1"/>
</dbReference>
<evidence type="ECO:0000313" key="8">
    <source>
        <dbReference type="EMBL" id="EFV95418.1"/>
    </source>
</evidence>
<protein>
    <submittedName>
        <fullName evidence="8">NLPA lipoprotein</fullName>
    </submittedName>
</protein>
<dbReference type="PROSITE" id="PS51318">
    <property type="entry name" value="TAT"/>
    <property type="match status" value="1"/>
</dbReference>
<comment type="subcellular location">
    <subcellularLocation>
        <location evidence="1">Membrane</location>
        <topology evidence="1">Lipid-anchor</topology>
    </subcellularLocation>
</comment>
<evidence type="ECO:0000256" key="4">
    <source>
        <dbReference type="ARBA" id="ARBA00023136"/>
    </source>
</evidence>
<keyword evidence="5" id="KW-0564">Palmitate</keyword>
<dbReference type="GO" id="GO:0016020">
    <property type="term" value="C:membrane"/>
    <property type="evidence" value="ECO:0007669"/>
    <property type="project" value="UniProtKB-SubCell"/>
</dbReference>
<evidence type="ECO:0000256" key="7">
    <source>
        <dbReference type="SAM" id="SignalP"/>
    </source>
</evidence>
<dbReference type="STRING" id="887898.HMPREF0551_0906"/>
<comment type="caution">
    <text evidence="8">The sequence shown here is derived from an EMBL/GenBank/DDBJ whole genome shotgun (WGS) entry which is preliminary data.</text>
</comment>
<dbReference type="InterPro" id="IPR004872">
    <property type="entry name" value="Lipoprotein_NlpA"/>
</dbReference>
<feature type="signal peptide" evidence="7">
    <location>
        <begin position="1"/>
        <end position="32"/>
    </location>
</feature>
<name>E7RVT5_9BURK</name>
<organism evidence="8 9">
    <name type="scientific">Lautropia mirabilis ATCC 51599</name>
    <dbReference type="NCBI Taxonomy" id="887898"/>
    <lineage>
        <taxon>Bacteria</taxon>
        <taxon>Pseudomonadati</taxon>
        <taxon>Pseudomonadota</taxon>
        <taxon>Betaproteobacteria</taxon>
        <taxon>Burkholderiales</taxon>
        <taxon>Burkholderiaceae</taxon>
        <taxon>Lautropia</taxon>
    </lineage>
</organism>
<dbReference type="SUPFAM" id="SSF53850">
    <property type="entry name" value="Periplasmic binding protein-like II"/>
    <property type="match status" value="1"/>
</dbReference>
<evidence type="ECO:0000256" key="6">
    <source>
        <dbReference type="ARBA" id="ARBA00023288"/>
    </source>
</evidence>
<dbReference type="Proteomes" id="UP000011021">
    <property type="component" value="Unassembled WGS sequence"/>
</dbReference>